<keyword evidence="3 6" id="KW-0805">Transcription regulation</keyword>
<dbReference type="Gramene" id="rna3286">
    <property type="protein sequence ID" value="RHN79490.1"/>
    <property type="gene ID" value="gene3286"/>
</dbReference>
<dbReference type="AlphaFoldDB" id="A0A396JMH3"/>
<organism evidence="8">
    <name type="scientific">Medicago truncatula</name>
    <name type="common">Barrel medic</name>
    <name type="synonym">Medicago tribuloides</name>
    <dbReference type="NCBI Taxonomy" id="3880"/>
    <lineage>
        <taxon>Eukaryota</taxon>
        <taxon>Viridiplantae</taxon>
        <taxon>Streptophyta</taxon>
        <taxon>Embryophyta</taxon>
        <taxon>Tracheophyta</taxon>
        <taxon>Spermatophyta</taxon>
        <taxon>Magnoliopsida</taxon>
        <taxon>eudicotyledons</taxon>
        <taxon>Gunneridae</taxon>
        <taxon>Pentapetalae</taxon>
        <taxon>rosids</taxon>
        <taxon>fabids</taxon>
        <taxon>Fabales</taxon>
        <taxon>Fabaceae</taxon>
        <taxon>Papilionoideae</taxon>
        <taxon>50 kb inversion clade</taxon>
        <taxon>NPAAA clade</taxon>
        <taxon>Hologalegina</taxon>
        <taxon>IRL clade</taxon>
        <taxon>Trifolieae</taxon>
        <taxon>Medicago</taxon>
    </lineage>
</organism>
<comment type="subcellular location">
    <subcellularLocation>
        <location evidence="1 6">Nucleus</location>
    </subcellularLocation>
</comment>
<name>A0A396JMH3_MEDTR</name>
<dbReference type="InterPro" id="IPR038933">
    <property type="entry name" value="Ovate"/>
</dbReference>
<keyword evidence="4 6" id="KW-0804">Transcription</keyword>
<feature type="domain" description="OVATE" evidence="7">
    <location>
        <begin position="137"/>
        <end position="196"/>
    </location>
</feature>
<evidence type="ECO:0000259" key="7">
    <source>
        <dbReference type="PROSITE" id="PS51754"/>
    </source>
</evidence>
<evidence type="ECO:0000256" key="4">
    <source>
        <dbReference type="ARBA" id="ARBA00023163"/>
    </source>
</evidence>
<sequence>MVKKMKFLSLFKNKDGKSSSSWSWPSCNQPKTLSFRANINDTLFKSINPTFVGSTNKDILETSDSILTEFSYEYFRGNSGNSIETMICGLCLDRLFFDPNETSSILKTKEIINISSNEIISSNNNNLLLPFKNTLEVSMDSRNPCEDFKESIVEMVEAYGINDWETLEKLLSWYFEVNEKRNHGFIIDAFFDLFVRFDHGSPNCSPLSIHSCSSLDSLWSTPCISSYSSPF</sequence>
<reference evidence="8" key="1">
    <citation type="journal article" date="2018" name="Nat. Plants">
        <title>Whole-genome landscape of Medicago truncatula symbiotic genes.</title>
        <authorList>
            <person name="Pecrix Y."/>
            <person name="Gamas P."/>
            <person name="Carrere S."/>
        </authorList>
    </citation>
    <scope>NUCLEOTIDE SEQUENCE</scope>
    <source>
        <tissue evidence="8">Leaves</tissue>
    </source>
</reference>
<dbReference type="GO" id="GO:0045892">
    <property type="term" value="P:negative regulation of DNA-templated transcription"/>
    <property type="evidence" value="ECO:0007669"/>
    <property type="project" value="UniProtKB-UniRule"/>
</dbReference>
<dbReference type="Proteomes" id="UP000265566">
    <property type="component" value="Chromosome 1"/>
</dbReference>
<evidence type="ECO:0000256" key="5">
    <source>
        <dbReference type="ARBA" id="ARBA00023242"/>
    </source>
</evidence>
<keyword evidence="5 6" id="KW-0539">Nucleus</keyword>
<proteinExistence type="predicted"/>
<evidence type="ECO:0000313" key="8">
    <source>
        <dbReference type="EMBL" id="RHN79490.1"/>
    </source>
</evidence>
<dbReference type="OrthoDB" id="689823at2759"/>
<evidence type="ECO:0000256" key="2">
    <source>
        <dbReference type="ARBA" id="ARBA00022491"/>
    </source>
</evidence>
<dbReference type="GO" id="GO:0005634">
    <property type="term" value="C:nucleus"/>
    <property type="evidence" value="ECO:0007669"/>
    <property type="project" value="UniProtKB-SubCell"/>
</dbReference>
<evidence type="ECO:0000256" key="1">
    <source>
        <dbReference type="ARBA" id="ARBA00004123"/>
    </source>
</evidence>
<dbReference type="NCBIfam" id="TIGR01568">
    <property type="entry name" value="A_thal_3678"/>
    <property type="match status" value="1"/>
</dbReference>
<dbReference type="PANTHER" id="PTHR33057">
    <property type="entry name" value="TRANSCRIPTION REPRESSOR OFP7-RELATED"/>
    <property type="match status" value="1"/>
</dbReference>
<accession>A0A396JMH3</accession>
<gene>
    <name evidence="8" type="ORF">MtrunA17_Chr1g0177911</name>
</gene>
<protein>
    <recommendedName>
        <fullName evidence="6">Transcription repressor</fullName>
    </recommendedName>
    <alternativeName>
        <fullName evidence="6">Ovate family protein</fullName>
    </alternativeName>
</protein>
<dbReference type="PANTHER" id="PTHR33057:SF172">
    <property type="entry name" value="TRANSCRIPTION REPRESSOR"/>
    <property type="match status" value="1"/>
</dbReference>
<evidence type="ECO:0000256" key="6">
    <source>
        <dbReference type="RuleBase" id="RU367028"/>
    </source>
</evidence>
<dbReference type="EMBL" id="PSQE01000001">
    <property type="protein sequence ID" value="RHN79490.1"/>
    <property type="molecule type" value="Genomic_DNA"/>
</dbReference>
<evidence type="ECO:0000256" key="3">
    <source>
        <dbReference type="ARBA" id="ARBA00023015"/>
    </source>
</evidence>
<dbReference type="InterPro" id="IPR006458">
    <property type="entry name" value="Ovate_C"/>
</dbReference>
<keyword evidence="2 6" id="KW-0678">Repressor</keyword>
<comment type="function">
    <text evidence="6">Transcriptional repressor that regulates multiple aspects of plant growth and development.</text>
</comment>
<comment type="caution">
    <text evidence="8">The sequence shown here is derived from an EMBL/GenBank/DDBJ whole genome shotgun (WGS) entry which is preliminary data.</text>
</comment>
<dbReference type="PROSITE" id="PS51754">
    <property type="entry name" value="OVATE"/>
    <property type="match status" value="1"/>
</dbReference>
<dbReference type="Pfam" id="PF04844">
    <property type="entry name" value="Ovate"/>
    <property type="match status" value="1"/>
</dbReference>